<reference evidence="14 15" key="1">
    <citation type="submission" date="2013-12" db="EMBL/GenBank/DDBJ databases">
        <authorList>
            <person name="Cubeta M."/>
            <person name="Pakala S."/>
            <person name="Fedorova N."/>
            <person name="Thomas E."/>
            <person name="Dean R."/>
            <person name="Jabaji S."/>
            <person name="Neate S."/>
            <person name="Toda T."/>
            <person name="Tavantzis S."/>
            <person name="Vilgalys R."/>
            <person name="Bharathan N."/>
            <person name="Pakala S."/>
            <person name="Losada L.S."/>
            <person name="Zafar N."/>
            <person name="Nierman W."/>
        </authorList>
    </citation>
    <scope>NUCLEOTIDE SEQUENCE [LARGE SCALE GENOMIC DNA]</scope>
    <source>
        <strain evidence="14 15">123E</strain>
    </source>
</reference>
<sequence>MLPEEHFAELNAIEPEWALELEIKEAQKEDPSLEAVIQFMSKEPEKAPKTVQQGFKRYTWLNNTLFYDDCIVVPDSDEIKRKICLQEHDHPTVGHPGRECTRERVARRFYWPGLTQWVHDYVDSCDSCQRNKPAHGKRVPVAPLPIPEKPWEWVEYDLIVKLPESEGQDSILTFTDRLTKMVHYIACKESIDAEGMAELFLQHVWHLPGTPKITTSDRGTQFNSDFMKALYKKLDIEPRFSTAYHPQTNGQSEYANKMGEQFLRFYVDHWQSDWAKWLPLAEFSFNSAKNRQTGFSAFELNYGFTPQISPCLTESLVPAADNLVKAIHKKLEEAKASLRMAREKQLDEVADPKFEIGNKVWLNAKHIATDRPTKKLDWKRLGPYKILQKVGRVISKNLQISYKLELPKSMKTHNVSHASLLSKPTPNFIKGRDFEEPPPIITEEGEEEFEVEEIADSRYFRNQLQYFVKWKGAPPLESKWVLWFNVENASKAVEDFHAKYPQAASKVNKPSRRLQQRL</sequence>
<dbReference type="STRING" id="1423351.A0A074RPF6"/>
<dbReference type="InterPro" id="IPR001584">
    <property type="entry name" value="Integrase_cat-core"/>
</dbReference>
<name>A0A074RPF6_9AGAM</name>
<evidence type="ECO:0000256" key="8">
    <source>
        <dbReference type="ARBA" id="ARBA00022918"/>
    </source>
</evidence>
<keyword evidence="9" id="KW-0239">DNA-directed DNA polymerase</keyword>
<proteinExistence type="predicted"/>
<dbReference type="GO" id="GO:0006338">
    <property type="term" value="P:chromatin remodeling"/>
    <property type="evidence" value="ECO:0007669"/>
    <property type="project" value="UniProtKB-ARBA"/>
</dbReference>
<evidence type="ECO:0000256" key="3">
    <source>
        <dbReference type="ARBA" id="ARBA00022750"/>
    </source>
</evidence>
<dbReference type="Gene3D" id="1.10.340.70">
    <property type="match status" value="1"/>
</dbReference>
<dbReference type="Proteomes" id="UP000027456">
    <property type="component" value="Unassembled WGS sequence"/>
</dbReference>
<accession>A0A074RPF6</accession>
<keyword evidence="11" id="KW-0233">DNA recombination</keyword>
<keyword evidence="8" id="KW-0695">RNA-directed DNA polymerase</keyword>
<dbReference type="FunFam" id="1.10.340.70:FF:000001">
    <property type="entry name" value="Retrovirus-related Pol polyprotein from transposon gypsy-like Protein"/>
    <property type="match status" value="1"/>
</dbReference>
<protein>
    <submittedName>
        <fullName evidence="14">Putative Transposon Tf2-1 polyprotein</fullName>
    </submittedName>
</protein>
<evidence type="ECO:0000256" key="5">
    <source>
        <dbReference type="ARBA" id="ARBA00022842"/>
    </source>
</evidence>
<keyword evidence="9" id="KW-0548">Nucleotidyltransferase</keyword>
<dbReference type="Gene3D" id="2.40.50.40">
    <property type="match status" value="1"/>
</dbReference>
<keyword evidence="6" id="KW-0694">RNA-binding</keyword>
<organism evidence="14 15">
    <name type="scientific">Rhizoctonia solani 123E</name>
    <dbReference type="NCBI Taxonomy" id="1423351"/>
    <lineage>
        <taxon>Eukaryota</taxon>
        <taxon>Fungi</taxon>
        <taxon>Dikarya</taxon>
        <taxon>Basidiomycota</taxon>
        <taxon>Agaricomycotina</taxon>
        <taxon>Agaricomycetes</taxon>
        <taxon>Cantharellales</taxon>
        <taxon>Ceratobasidiaceae</taxon>
        <taxon>Rhizoctonia</taxon>
    </lineage>
</organism>
<dbReference type="PROSITE" id="PS50994">
    <property type="entry name" value="INTEGRASE"/>
    <property type="match status" value="1"/>
</dbReference>
<dbReference type="GO" id="GO:0015074">
    <property type="term" value="P:DNA integration"/>
    <property type="evidence" value="ECO:0007669"/>
    <property type="project" value="UniProtKB-KW"/>
</dbReference>
<dbReference type="PANTHER" id="PTHR37984:SF15">
    <property type="entry name" value="INTEGRASE CATALYTIC DOMAIN-CONTAINING PROTEIN"/>
    <property type="match status" value="1"/>
</dbReference>
<evidence type="ECO:0000256" key="1">
    <source>
        <dbReference type="ARBA" id="ARBA00022670"/>
    </source>
</evidence>
<evidence type="ECO:0000259" key="13">
    <source>
        <dbReference type="PROSITE" id="PS50994"/>
    </source>
</evidence>
<feature type="domain" description="Integrase catalytic" evidence="13">
    <location>
        <begin position="146"/>
        <end position="305"/>
    </location>
</feature>
<evidence type="ECO:0000259" key="12">
    <source>
        <dbReference type="PROSITE" id="PS50013"/>
    </source>
</evidence>
<gene>
    <name evidence="14" type="ORF">V565_192160</name>
</gene>
<dbReference type="GO" id="GO:0046872">
    <property type="term" value="F:metal ion binding"/>
    <property type="evidence" value="ECO:0007669"/>
    <property type="project" value="UniProtKB-KW"/>
</dbReference>
<dbReference type="PANTHER" id="PTHR37984">
    <property type="entry name" value="PROTEIN CBG26694"/>
    <property type="match status" value="1"/>
</dbReference>
<dbReference type="InterPro" id="IPR036397">
    <property type="entry name" value="RNaseH_sf"/>
</dbReference>
<evidence type="ECO:0000313" key="15">
    <source>
        <dbReference type="Proteomes" id="UP000027456"/>
    </source>
</evidence>
<dbReference type="Pfam" id="PF00665">
    <property type="entry name" value="rve"/>
    <property type="match status" value="1"/>
</dbReference>
<dbReference type="GO" id="GO:0006310">
    <property type="term" value="P:DNA recombination"/>
    <property type="evidence" value="ECO:0007669"/>
    <property type="project" value="UniProtKB-KW"/>
</dbReference>
<dbReference type="GO" id="GO:0003723">
    <property type="term" value="F:RNA binding"/>
    <property type="evidence" value="ECO:0007669"/>
    <property type="project" value="UniProtKB-KW"/>
</dbReference>
<keyword evidence="7" id="KW-0229">DNA integration</keyword>
<dbReference type="InterPro" id="IPR000953">
    <property type="entry name" value="Chromo/chromo_shadow_dom"/>
</dbReference>
<dbReference type="InterPro" id="IPR016197">
    <property type="entry name" value="Chromo-like_dom_sf"/>
</dbReference>
<dbReference type="Pfam" id="PF24626">
    <property type="entry name" value="SH3_Tf2-1"/>
    <property type="match status" value="1"/>
</dbReference>
<dbReference type="InterPro" id="IPR041588">
    <property type="entry name" value="Integrase_H2C2"/>
</dbReference>
<dbReference type="PROSITE" id="PS50013">
    <property type="entry name" value="CHROMO_2"/>
    <property type="match status" value="1"/>
</dbReference>
<evidence type="ECO:0000256" key="11">
    <source>
        <dbReference type="ARBA" id="ARBA00023172"/>
    </source>
</evidence>
<dbReference type="GO" id="GO:0003677">
    <property type="term" value="F:DNA binding"/>
    <property type="evidence" value="ECO:0007669"/>
    <property type="project" value="UniProtKB-KW"/>
</dbReference>
<evidence type="ECO:0000256" key="10">
    <source>
        <dbReference type="ARBA" id="ARBA00023125"/>
    </source>
</evidence>
<keyword evidence="3" id="KW-0064">Aspartyl protease</keyword>
<keyword evidence="9" id="KW-0808">Transferase</keyword>
<dbReference type="GO" id="GO:0004190">
    <property type="term" value="F:aspartic-type endopeptidase activity"/>
    <property type="evidence" value="ECO:0007669"/>
    <property type="project" value="UniProtKB-KW"/>
</dbReference>
<dbReference type="GO" id="GO:0003964">
    <property type="term" value="F:RNA-directed DNA polymerase activity"/>
    <property type="evidence" value="ECO:0007669"/>
    <property type="project" value="UniProtKB-KW"/>
</dbReference>
<evidence type="ECO:0000256" key="4">
    <source>
        <dbReference type="ARBA" id="ARBA00022801"/>
    </source>
</evidence>
<feature type="domain" description="Chromo" evidence="12">
    <location>
        <begin position="449"/>
        <end position="508"/>
    </location>
</feature>
<evidence type="ECO:0000256" key="7">
    <source>
        <dbReference type="ARBA" id="ARBA00022908"/>
    </source>
</evidence>
<dbReference type="SUPFAM" id="SSF54160">
    <property type="entry name" value="Chromo domain-like"/>
    <property type="match status" value="1"/>
</dbReference>
<evidence type="ECO:0000256" key="9">
    <source>
        <dbReference type="ARBA" id="ARBA00022932"/>
    </source>
</evidence>
<evidence type="ECO:0000313" key="14">
    <source>
        <dbReference type="EMBL" id="KEP46568.1"/>
    </source>
</evidence>
<comment type="caution">
    <text evidence="14">The sequence shown here is derived from an EMBL/GenBank/DDBJ whole genome shotgun (WGS) entry which is preliminary data.</text>
</comment>
<dbReference type="InterPro" id="IPR056924">
    <property type="entry name" value="SH3_Tf2-1"/>
</dbReference>
<dbReference type="GO" id="GO:0006508">
    <property type="term" value="P:proteolysis"/>
    <property type="evidence" value="ECO:0007669"/>
    <property type="project" value="UniProtKB-KW"/>
</dbReference>
<evidence type="ECO:0000256" key="2">
    <source>
        <dbReference type="ARBA" id="ARBA00022723"/>
    </source>
</evidence>
<keyword evidence="10" id="KW-0238">DNA-binding</keyword>
<dbReference type="Pfam" id="PF17921">
    <property type="entry name" value="Integrase_H2C2"/>
    <property type="match status" value="1"/>
</dbReference>
<dbReference type="InterPro" id="IPR050951">
    <property type="entry name" value="Retrovirus_Pol_polyprotein"/>
</dbReference>
<keyword evidence="4" id="KW-0378">Hydrolase</keyword>
<dbReference type="InterPro" id="IPR023780">
    <property type="entry name" value="Chromo_domain"/>
</dbReference>
<dbReference type="AlphaFoldDB" id="A0A074RPF6"/>
<dbReference type="Pfam" id="PF00385">
    <property type="entry name" value="Chromo"/>
    <property type="match status" value="1"/>
</dbReference>
<evidence type="ECO:0000256" key="6">
    <source>
        <dbReference type="ARBA" id="ARBA00022884"/>
    </source>
</evidence>
<keyword evidence="5" id="KW-0460">Magnesium</keyword>
<dbReference type="GO" id="GO:0005634">
    <property type="term" value="C:nucleus"/>
    <property type="evidence" value="ECO:0007669"/>
    <property type="project" value="UniProtKB-ARBA"/>
</dbReference>
<dbReference type="HOGENOM" id="CLU_000384_6_12_1"/>
<keyword evidence="2" id="KW-0479">Metal-binding</keyword>
<dbReference type="EMBL" id="AZST01001044">
    <property type="protein sequence ID" value="KEP46568.1"/>
    <property type="molecule type" value="Genomic_DNA"/>
</dbReference>
<dbReference type="SMART" id="SM00298">
    <property type="entry name" value="CHROMO"/>
    <property type="match status" value="1"/>
</dbReference>
<dbReference type="InterPro" id="IPR012337">
    <property type="entry name" value="RNaseH-like_sf"/>
</dbReference>
<dbReference type="GO" id="GO:0003887">
    <property type="term" value="F:DNA-directed DNA polymerase activity"/>
    <property type="evidence" value="ECO:0007669"/>
    <property type="project" value="UniProtKB-KW"/>
</dbReference>
<keyword evidence="15" id="KW-1185">Reference proteome</keyword>
<keyword evidence="1" id="KW-0645">Protease</keyword>
<dbReference type="OrthoDB" id="2273864at2759"/>
<dbReference type="Gene3D" id="3.30.420.10">
    <property type="entry name" value="Ribonuclease H-like superfamily/Ribonuclease H"/>
    <property type="match status" value="1"/>
</dbReference>
<dbReference type="SUPFAM" id="SSF53098">
    <property type="entry name" value="Ribonuclease H-like"/>
    <property type="match status" value="1"/>
</dbReference>